<dbReference type="GO" id="GO:0016779">
    <property type="term" value="F:nucleotidyltransferase activity"/>
    <property type="evidence" value="ECO:0007669"/>
    <property type="project" value="UniProtKB-ARBA"/>
</dbReference>
<dbReference type="PANTHER" id="PTHR30388:SF4">
    <property type="entry name" value="MOLYBDENUM COFACTOR INSERTION CHAPERONE PAOD"/>
    <property type="match status" value="1"/>
</dbReference>
<keyword evidence="5" id="KW-1185">Reference proteome</keyword>
<dbReference type="Pfam" id="PF02625">
    <property type="entry name" value="XdhC_CoxI"/>
    <property type="match status" value="1"/>
</dbReference>
<evidence type="ECO:0000259" key="3">
    <source>
        <dbReference type="Pfam" id="PF13478"/>
    </source>
</evidence>
<dbReference type="Pfam" id="PF13478">
    <property type="entry name" value="XdhC_C"/>
    <property type="match status" value="1"/>
</dbReference>
<dbReference type="InterPro" id="IPR052698">
    <property type="entry name" value="MoCofactor_Util/Proc"/>
</dbReference>
<evidence type="ECO:0000313" key="4">
    <source>
        <dbReference type="EMBL" id="CAE7366768.1"/>
    </source>
</evidence>
<dbReference type="PANTHER" id="PTHR30388">
    <property type="entry name" value="ALDEHYDE OXIDOREDUCTASE MOLYBDENUM COFACTOR ASSEMBLY PROTEIN"/>
    <property type="match status" value="1"/>
</dbReference>
<evidence type="ECO:0000259" key="1">
    <source>
        <dbReference type="Pfam" id="PF02625"/>
    </source>
</evidence>
<proteinExistence type="predicted"/>
<feature type="domain" description="XdhC- CoxI" evidence="1">
    <location>
        <begin position="15"/>
        <end position="83"/>
    </location>
</feature>
<dbReference type="InterPro" id="IPR029044">
    <property type="entry name" value="Nucleotide-diphossugar_trans"/>
</dbReference>
<dbReference type="Gene3D" id="3.40.50.720">
    <property type="entry name" value="NAD(P)-binding Rossmann-like Domain"/>
    <property type="match status" value="1"/>
</dbReference>
<dbReference type="OrthoDB" id="10070655at2759"/>
<evidence type="ECO:0000313" key="5">
    <source>
        <dbReference type="Proteomes" id="UP000601435"/>
    </source>
</evidence>
<sequence>MQAVDKEVLTQLLKWLGDQQKCWLATVIQTWGSSPRPVGSLFACNEGGQMVGSLSGGCVEDDLLAKLANSELAAEGPQFFEYGVSTEEAEQFGLPCGGTLHIVVEPQHLNPDAQANLTTLTEELDARRCVARQVDLKSGRSTVRCVTKHSPLVFDAETQVLTHTYGPRLQLFIIGAGMVSQYLAEMALMLNYEVTVCDPRQAMVDDFSVAGVRTIVDMPDDAIRACANDELTAIVALTHDPRIDDMGLMEALTTQAFYIGAMGSTRTSASRRERLLALDVSAENIDKLHAPIGLPIGSKTPPEIAIAILAEISPVQVDSGALILGAGFSRRFGADKRLAQLNGVSVAELTLQTYCRVFSAVRVVVKPEDTALISLIEALPVDIIRCPDAHLGMGYSLACGIRKLPWDYAFIGLLDMPFIQVQTLENLKRAALDAPAKAIIQPRLGGTSAGHPVGWPRHYYPLLGEINGDQGARGLLEYYQKEIKYVVTDDIGIIRDIDRPEDLQIPL</sequence>
<feature type="domain" description="MobA-like NTP transferase" evidence="2">
    <location>
        <begin position="321"/>
        <end position="479"/>
    </location>
</feature>
<dbReference type="InterPro" id="IPR003777">
    <property type="entry name" value="XdhC_CoxI"/>
</dbReference>
<protein>
    <submittedName>
        <fullName evidence="4">PucA protein</fullName>
    </submittedName>
</protein>
<organism evidence="4 5">
    <name type="scientific">Symbiodinium necroappetens</name>
    <dbReference type="NCBI Taxonomy" id="1628268"/>
    <lineage>
        <taxon>Eukaryota</taxon>
        <taxon>Sar</taxon>
        <taxon>Alveolata</taxon>
        <taxon>Dinophyceae</taxon>
        <taxon>Suessiales</taxon>
        <taxon>Symbiodiniaceae</taxon>
        <taxon>Symbiodinium</taxon>
    </lineage>
</organism>
<gene>
    <name evidence="4" type="primary">pucA</name>
    <name evidence="4" type="ORF">SNEC2469_LOCUS9784</name>
</gene>
<accession>A0A812PLH4</accession>
<dbReference type="Gene3D" id="3.90.550.10">
    <property type="entry name" value="Spore Coat Polysaccharide Biosynthesis Protein SpsA, Chain A"/>
    <property type="match status" value="1"/>
</dbReference>
<comment type="caution">
    <text evidence="4">The sequence shown here is derived from an EMBL/GenBank/DDBJ whole genome shotgun (WGS) entry which is preliminary data.</text>
</comment>
<evidence type="ECO:0000259" key="2">
    <source>
        <dbReference type="Pfam" id="PF12804"/>
    </source>
</evidence>
<dbReference type="Proteomes" id="UP000601435">
    <property type="component" value="Unassembled WGS sequence"/>
</dbReference>
<dbReference type="CDD" id="cd04182">
    <property type="entry name" value="GT_2_like_f"/>
    <property type="match status" value="1"/>
</dbReference>
<reference evidence="4" key="1">
    <citation type="submission" date="2021-02" db="EMBL/GenBank/DDBJ databases">
        <authorList>
            <person name="Dougan E. K."/>
            <person name="Rhodes N."/>
            <person name="Thang M."/>
            <person name="Chan C."/>
        </authorList>
    </citation>
    <scope>NUCLEOTIDE SEQUENCE</scope>
</reference>
<dbReference type="Pfam" id="PF12804">
    <property type="entry name" value="NTP_transf_3"/>
    <property type="match status" value="1"/>
</dbReference>
<name>A0A812PLH4_9DINO</name>
<feature type="domain" description="XdhC Rossmann" evidence="3">
    <location>
        <begin position="171"/>
        <end position="312"/>
    </location>
</feature>
<dbReference type="EMBL" id="CAJNJA010015696">
    <property type="protein sequence ID" value="CAE7366768.1"/>
    <property type="molecule type" value="Genomic_DNA"/>
</dbReference>
<dbReference type="AlphaFoldDB" id="A0A812PLH4"/>
<dbReference type="SUPFAM" id="SSF53448">
    <property type="entry name" value="Nucleotide-diphospho-sugar transferases"/>
    <property type="match status" value="1"/>
</dbReference>
<dbReference type="InterPro" id="IPR025877">
    <property type="entry name" value="MobA-like_NTP_Trfase"/>
</dbReference>
<dbReference type="InterPro" id="IPR027051">
    <property type="entry name" value="XdhC_Rossmann_dom"/>
</dbReference>